<dbReference type="Gene3D" id="3.40.50.1110">
    <property type="entry name" value="SGNH hydrolase"/>
    <property type="match status" value="1"/>
</dbReference>
<evidence type="ECO:0000313" key="3">
    <source>
        <dbReference type="Proteomes" id="UP001163166"/>
    </source>
</evidence>
<name>A0AAX3E0L1_RHOPL</name>
<reference evidence="2" key="1">
    <citation type="journal article" date="2022" name="Biol. Control">
        <title>In silico genomic analysis of Rhodopseudomonas palustris strains revealed potential biocontrol agents and crop yield enhancers.</title>
        <authorList>
            <person name="Surachat K."/>
            <person name="Kantachote D."/>
            <person name="Deachamag P."/>
            <person name="Wonglapsuwan M."/>
        </authorList>
    </citation>
    <scope>NUCLEOTIDE SEQUENCE</scope>
    <source>
        <strain evidence="2">TLS06</strain>
    </source>
</reference>
<protein>
    <submittedName>
        <fullName evidence="2">DUF459 domain-containing protein</fullName>
    </submittedName>
</protein>
<accession>A0AAX3E0L1</accession>
<feature type="compositionally biased region" description="Basic and acidic residues" evidence="1">
    <location>
        <begin position="187"/>
        <end position="236"/>
    </location>
</feature>
<feature type="compositionally biased region" description="Basic and acidic residues" evidence="1">
    <location>
        <begin position="81"/>
        <end position="94"/>
    </location>
</feature>
<feature type="compositionally biased region" description="Low complexity" evidence="1">
    <location>
        <begin position="495"/>
        <end position="521"/>
    </location>
</feature>
<dbReference type="InterPro" id="IPR007407">
    <property type="entry name" value="DUF459"/>
</dbReference>
<feature type="region of interest" description="Disordered" evidence="1">
    <location>
        <begin position="74"/>
        <end position="94"/>
    </location>
</feature>
<dbReference type="EMBL" id="CP076676">
    <property type="protein sequence ID" value="UYO40610.1"/>
    <property type="molecule type" value="Genomic_DNA"/>
</dbReference>
<proteinExistence type="predicted"/>
<dbReference type="Pfam" id="PF04311">
    <property type="entry name" value="DUF459"/>
    <property type="match status" value="2"/>
</dbReference>
<dbReference type="InterPro" id="IPR036514">
    <property type="entry name" value="SGNH_hydro_sf"/>
</dbReference>
<dbReference type="AlphaFoldDB" id="A0AAX3E0L1"/>
<evidence type="ECO:0000256" key="1">
    <source>
        <dbReference type="SAM" id="MobiDB-lite"/>
    </source>
</evidence>
<dbReference type="InterPro" id="IPR051532">
    <property type="entry name" value="Ester_Hydrolysis_Enzymes"/>
</dbReference>
<feature type="compositionally biased region" description="Acidic residues" evidence="1">
    <location>
        <begin position="240"/>
        <end position="249"/>
    </location>
</feature>
<evidence type="ECO:0000313" key="2">
    <source>
        <dbReference type="EMBL" id="UYO40610.1"/>
    </source>
</evidence>
<organism evidence="2 3">
    <name type="scientific">Rhodopseudomonas palustris</name>
    <dbReference type="NCBI Taxonomy" id="1076"/>
    <lineage>
        <taxon>Bacteria</taxon>
        <taxon>Pseudomonadati</taxon>
        <taxon>Pseudomonadota</taxon>
        <taxon>Alphaproteobacteria</taxon>
        <taxon>Hyphomicrobiales</taxon>
        <taxon>Nitrobacteraceae</taxon>
        <taxon>Rhodopseudomonas</taxon>
    </lineage>
</organism>
<dbReference type="RefSeq" id="WP_264075585.1">
    <property type="nucleotide sequence ID" value="NZ_CP076676.1"/>
</dbReference>
<feature type="compositionally biased region" description="Low complexity" evidence="1">
    <location>
        <begin position="395"/>
        <end position="408"/>
    </location>
</feature>
<feature type="region of interest" description="Disordered" evidence="1">
    <location>
        <begin position="395"/>
        <end position="419"/>
    </location>
</feature>
<dbReference type="GO" id="GO:0016788">
    <property type="term" value="F:hydrolase activity, acting on ester bonds"/>
    <property type="evidence" value="ECO:0007669"/>
    <property type="project" value="UniProtKB-ARBA"/>
</dbReference>
<dbReference type="PANTHER" id="PTHR30383">
    <property type="entry name" value="THIOESTERASE 1/PROTEASE 1/LYSOPHOSPHOLIPASE L1"/>
    <property type="match status" value="1"/>
</dbReference>
<dbReference type="SUPFAM" id="SSF52266">
    <property type="entry name" value="SGNH hydrolase"/>
    <property type="match status" value="1"/>
</dbReference>
<feature type="region of interest" description="Disordered" evidence="1">
    <location>
        <begin position="478"/>
        <end position="565"/>
    </location>
</feature>
<feature type="region of interest" description="Disordered" evidence="1">
    <location>
        <begin position="183"/>
        <end position="250"/>
    </location>
</feature>
<sequence>MSDKPRSFFGVFTERGPLGALAVAGVLLFGIVGPASAQFFDFGGPPPARQQRGGGGGGGFGWFGNDVFQPFHQNQPQRRAAPREDYSKAPAPEKRETIPDRTVLVLGDSMADWLGYGLEQAYAEQPEMGVVRKFKTISGLLRYAPKGEPSDWVAAAKEVIAQENPDAIVVMLGLSDRIAIREQATTPEKDKKKDDKAAAKPGEEAKRDAKTDNKTDNKTDAKPDGKTEAKPDDKAADNAAADDDEDDDDSLRIMNEKGKRAAGGVAQFREDRWSELYAKKIEDLINVLKAKNVPILWVGLPAVRGTKATSDMQFLNALYRDGAAKAGITYVDVWDGFVDEGGRYVLQGPDFEGQIRRLRSYDGVYFTKAGARKLAHYAEREIARLLAARSGPIALPTEPAAPDTAAKPPAGPAPRPAAGPILPLVASSVSTDRLLGGPGTAPAPVDALVARTLVKGEPLSAPAGRADDDVWPRREVSIEKAQEPPPPKEQPKPETPVASAKPSGGAPSASAGSQPQQQQQRRVARSAPPPPPPTASGFFGFGGPPQQQGRRAPPPSASGFFSIFR</sequence>
<gene>
    <name evidence="2" type="ORF">KQX62_04680</name>
</gene>
<dbReference type="Proteomes" id="UP001163166">
    <property type="component" value="Chromosome"/>
</dbReference>